<comment type="caution">
    <text evidence="2">The sequence shown here is derived from an EMBL/GenBank/DDBJ whole genome shotgun (WGS) entry which is preliminary data.</text>
</comment>
<reference evidence="2 3" key="1">
    <citation type="submission" date="2019-05" db="EMBL/GenBank/DDBJ databases">
        <title>Another draft genome of Portunus trituberculatus and its Hox gene families provides insights of decapod evolution.</title>
        <authorList>
            <person name="Jeong J.-H."/>
            <person name="Song I."/>
            <person name="Kim S."/>
            <person name="Choi T."/>
            <person name="Kim D."/>
            <person name="Ryu S."/>
            <person name="Kim W."/>
        </authorList>
    </citation>
    <scope>NUCLEOTIDE SEQUENCE [LARGE SCALE GENOMIC DNA]</scope>
    <source>
        <tissue evidence="2">Muscle</tissue>
    </source>
</reference>
<keyword evidence="3" id="KW-1185">Reference proteome</keyword>
<dbReference type="EMBL" id="VSRR010001203">
    <property type="protein sequence ID" value="MPC23411.1"/>
    <property type="molecule type" value="Genomic_DNA"/>
</dbReference>
<dbReference type="AlphaFoldDB" id="A0A5B7DP33"/>
<evidence type="ECO:0000313" key="3">
    <source>
        <dbReference type="Proteomes" id="UP000324222"/>
    </source>
</evidence>
<organism evidence="2 3">
    <name type="scientific">Portunus trituberculatus</name>
    <name type="common">Swimming crab</name>
    <name type="synonym">Neptunus trituberculatus</name>
    <dbReference type="NCBI Taxonomy" id="210409"/>
    <lineage>
        <taxon>Eukaryota</taxon>
        <taxon>Metazoa</taxon>
        <taxon>Ecdysozoa</taxon>
        <taxon>Arthropoda</taxon>
        <taxon>Crustacea</taxon>
        <taxon>Multicrustacea</taxon>
        <taxon>Malacostraca</taxon>
        <taxon>Eumalacostraca</taxon>
        <taxon>Eucarida</taxon>
        <taxon>Decapoda</taxon>
        <taxon>Pleocyemata</taxon>
        <taxon>Brachyura</taxon>
        <taxon>Eubrachyura</taxon>
        <taxon>Portunoidea</taxon>
        <taxon>Portunidae</taxon>
        <taxon>Portuninae</taxon>
        <taxon>Portunus</taxon>
    </lineage>
</organism>
<feature type="region of interest" description="Disordered" evidence="1">
    <location>
        <begin position="19"/>
        <end position="42"/>
    </location>
</feature>
<proteinExistence type="predicted"/>
<protein>
    <submittedName>
        <fullName evidence="2">Uncharacterized protein</fullName>
    </submittedName>
</protein>
<accession>A0A5B7DP33</accession>
<evidence type="ECO:0000313" key="2">
    <source>
        <dbReference type="EMBL" id="MPC23411.1"/>
    </source>
</evidence>
<dbReference type="Proteomes" id="UP000324222">
    <property type="component" value="Unassembled WGS sequence"/>
</dbReference>
<name>A0A5B7DP33_PORTR</name>
<gene>
    <name evidence="2" type="ORF">E2C01_016456</name>
</gene>
<sequence length="127" mass="14138">MTEEKRKEKDKETIVLEGGKREPVDGIPSHVHAHTCSQPSTPSQMIIRETTTTVTTTSTSSFSGYVAPSVVHAATAGRFHYFVVHVGLPDTHQASRIVSHVHMQMLLLDTHSRYSLHEQYPEETASK</sequence>
<evidence type="ECO:0000256" key="1">
    <source>
        <dbReference type="SAM" id="MobiDB-lite"/>
    </source>
</evidence>